<dbReference type="Pfam" id="PF13649">
    <property type="entry name" value="Methyltransf_25"/>
    <property type="match status" value="1"/>
</dbReference>
<reference evidence="2 3" key="1">
    <citation type="submission" date="2016-11" db="EMBL/GenBank/DDBJ databases">
        <authorList>
            <person name="Jaros S."/>
            <person name="Januszkiewicz K."/>
            <person name="Wedrychowicz H."/>
        </authorList>
    </citation>
    <scope>NUCLEOTIDE SEQUENCE [LARGE SCALE GENOMIC DNA]</scope>
    <source>
        <strain evidence="2 3">CGMCC 1.6102</strain>
    </source>
</reference>
<dbReference type="Proteomes" id="UP000184513">
    <property type="component" value="Unassembled WGS sequence"/>
</dbReference>
<name>A0A1M7QKW6_9BACT</name>
<evidence type="ECO:0000313" key="3">
    <source>
        <dbReference type="Proteomes" id="UP000184513"/>
    </source>
</evidence>
<organism evidence="2 3">
    <name type="scientific">Cyclobacterium lianum</name>
    <dbReference type="NCBI Taxonomy" id="388280"/>
    <lineage>
        <taxon>Bacteria</taxon>
        <taxon>Pseudomonadati</taxon>
        <taxon>Bacteroidota</taxon>
        <taxon>Cytophagia</taxon>
        <taxon>Cytophagales</taxon>
        <taxon>Cyclobacteriaceae</taxon>
        <taxon>Cyclobacterium</taxon>
    </lineage>
</organism>
<gene>
    <name evidence="2" type="ORF">SAMN04488057_11982</name>
</gene>
<dbReference type="Gene3D" id="3.40.50.150">
    <property type="entry name" value="Vaccinia Virus protein VP39"/>
    <property type="match status" value="1"/>
</dbReference>
<keyword evidence="2" id="KW-0808">Transferase</keyword>
<dbReference type="InterPro" id="IPR041698">
    <property type="entry name" value="Methyltransf_25"/>
</dbReference>
<feature type="domain" description="Methyltransferase" evidence="1">
    <location>
        <begin position="83"/>
        <end position="167"/>
    </location>
</feature>
<evidence type="ECO:0000259" key="1">
    <source>
        <dbReference type="Pfam" id="PF13649"/>
    </source>
</evidence>
<keyword evidence="3" id="KW-1185">Reference proteome</keyword>
<dbReference type="STRING" id="388280.SAMN04488057_11982"/>
<dbReference type="SUPFAM" id="SSF53335">
    <property type="entry name" value="S-adenosyl-L-methionine-dependent methyltransferases"/>
    <property type="match status" value="1"/>
</dbReference>
<evidence type="ECO:0000313" key="2">
    <source>
        <dbReference type="EMBL" id="SHN31832.1"/>
    </source>
</evidence>
<proteinExistence type="predicted"/>
<dbReference type="InterPro" id="IPR029063">
    <property type="entry name" value="SAM-dependent_MTases_sf"/>
</dbReference>
<sequence length="238" mass="27430">MVNRFRYYYRKLKGDIQANRYIYSPKDLLSNADNSNDVFNQIYSKNTWGSTESSSGRGSEIQHTKTLLKKLNRLIKDLGLKSILDAPCGDFNWMKHLDRTGISYIGVDIVNDLIDSLNAKYAHDSKLTFQIGDIIAGGLPEVDLIFCRDCLVHFSFENIQQALSNFKKSRSKYLLTTTYTDRLVNRDIQTGGWRPINLEMAPFNFPKPVKIVHENNLDDQGMYFDKCMALWKLSDIHI</sequence>
<protein>
    <submittedName>
        <fullName evidence="2">Methyltransferase domain-containing protein</fullName>
    </submittedName>
</protein>
<keyword evidence="2" id="KW-0489">Methyltransferase</keyword>
<accession>A0A1M7QKW6</accession>
<dbReference type="AlphaFoldDB" id="A0A1M7QKW6"/>
<dbReference type="EMBL" id="FRCY01000019">
    <property type="protein sequence ID" value="SHN31832.1"/>
    <property type="molecule type" value="Genomic_DNA"/>
</dbReference>
<dbReference type="GO" id="GO:0032259">
    <property type="term" value="P:methylation"/>
    <property type="evidence" value="ECO:0007669"/>
    <property type="project" value="UniProtKB-KW"/>
</dbReference>
<dbReference type="GO" id="GO:0008168">
    <property type="term" value="F:methyltransferase activity"/>
    <property type="evidence" value="ECO:0007669"/>
    <property type="project" value="UniProtKB-KW"/>
</dbReference>
<dbReference type="OrthoDB" id="20930at2"/>